<sequence length="46" mass="5418">MSPNVYLAMKLVELDRVVLEKKSRELWKYTSLHRRHSSTCDPGSKQ</sequence>
<proteinExistence type="predicted"/>
<dbReference type="EMBL" id="CP104064">
    <property type="protein sequence ID" value="WAH37195.1"/>
    <property type="molecule type" value="Genomic_DNA"/>
</dbReference>
<evidence type="ECO:0000313" key="2">
    <source>
        <dbReference type="Proteomes" id="UP001164803"/>
    </source>
</evidence>
<protein>
    <submittedName>
        <fullName evidence="1">Uncharacterized protein</fullName>
    </submittedName>
</protein>
<accession>A0ABY6Z362</accession>
<evidence type="ECO:0000313" key="1">
    <source>
        <dbReference type="EMBL" id="WAH37195.1"/>
    </source>
</evidence>
<keyword evidence="2" id="KW-1185">Reference proteome</keyword>
<organism evidence="1 2">
    <name type="scientific">Alicyclobacillus dauci</name>
    <dbReference type="NCBI Taxonomy" id="1475485"/>
    <lineage>
        <taxon>Bacteria</taxon>
        <taxon>Bacillati</taxon>
        <taxon>Bacillota</taxon>
        <taxon>Bacilli</taxon>
        <taxon>Bacillales</taxon>
        <taxon>Alicyclobacillaceae</taxon>
        <taxon>Alicyclobacillus</taxon>
    </lineage>
</organism>
<reference evidence="1" key="1">
    <citation type="submission" date="2022-08" db="EMBL/GenBank/DDBJ databases">
        <title>Alicyclobacillus dauci DSM2870, complete genome.</title>
        <authorList>
            <person name="Wang Q."/>
            <person name="Cai R."/>
            <person name="Wang Z."/>
        </authorList>
    </citation>
    <scope>NUCLEOTIDE SEQUENCE</scope>
    <source>
        <strain evidence="1">DSM 28700</strain>
    </source>
</reference>
<dbReference type="Proteomes" id="UP001164803">
    <property type="component" value="Chromosome"/>
</dbReference>
<gene>
    <name evidence="1" type="ORF">NZD86_01190</name>
</gene>
<name>A0ABY6Z362_9BACL</name>
<dbReference type="RefSeq" id="WP_268044645.1">
    <property type="nucleotide sequence ID" value="NZ_CP104064.1"/>
</dbReference>